<keyword evidence="2" id="KW-1185">Reference proteome</keyword>
<protein>
    <submittedName>
        <fullName evidence="1">Type II toxin-antitoxin system VapB family antitoxin</fullName>
    </submittedName>
</protein>
<dbReference type="EMBL" id="JBBLXS010000053">
    <property type="protein sequence ID" value="MEK0184470.1"/>
    <property type="molecule type" value="Genomic_DNA"/>
</dbReference>
<name>A0ABU8YJA8_9CYAN</name>
<gene>
    <name evidence="1" type="primary">vapB</name>
    <name evidence="1" type="ORF">WMG39_06330</name>
</gene>
<sequence>MNTAKLSIADDYQTVILPKEFHFAGNEVYVKKIGDVLVLISKENPWKTFFDSLNMFSDDFMLVRDQLPLETREAFE</sequence>
<dbReference type="InterPro" id="IPR051734">
    <property type="entry name" value="VapB_TA_antitoxins"/>
</dbReference>
<comment type="caution">
    <text evidence="1">The sequence shown here is derived from an EMBL/GenBank/DDBJ whole genome shotgun (WGS) entry which is preliminary data.</text>
</comment>
<dbReference type="InterPro" id="IPR047976">
    <property type="entry name" value="Anti_VapB2-like"/>
</dbReference>
<dbReference type="Proteomes" id="UP001384579">
    <property type="component" value="Unassembled WGS sequence"/>
</dbReference>
<organism evidence="1 2">
    <name type="scientific">Microcoleus anatoxicus PTRS2</name>
    <dbReference type="NCBI Taxonomy" id="2705321"/>
    <lineage>
        <taxon>Bacteria</taxon>
        <taxon>Bacillati</taxon>
        <taxon>Cyanobacteriota</taxon>
        <taxon>Cyanophyceae</taxon>
        <taxon>Oscillatoriophycideae</taxon>
        <taxon>Oscillatoriales</taxon>
        <taxon>Microcoleaceae</taxon>
        <taxon>Microcoleus</taxon>
        <taxon>Microcoleus anatoxicus</taxon>
    </lineage>
</organism>
<evidence type="ECO:0000313" key="1">
    <source>
        <dbReference type="EMBL" id="MEK0184470.1"/>
    </source>
</evidence>
<proteinExistence type="predicted"/>
<reference evidence="1 2" key="1">
    <citation type="journal article" date="2020" name="Harmful Algae">
        <title>Molecular and morphological characterization of a novel dihydroanatoxin-a producing Microcoleus species (cyanobacteria) from the Russian River, California, USA.</title>
        <authorList>
            <person name="Conklin K.Y."/>
            <person name="Stancheva R."/>
            <person name="Otten T.G."/>
            <person name="Fadness R."/>
            <person name="Boyer G.L."/>
            <person name="Read B."/>
            <person name="Zhang X."/>
            <person name="Sheath R.G."/>
        </authorList>
    </citation>
    <scope>NUCLEOTIDE SEQUENCE [LARGE SCALE GENOMIC DNA]</scope>
    <source>
        <strain evidence="1 2">PTRS2</strain>
    </source>
</reference>
<accession>A0ABU8YJA8</accession>
<dbReference type="RefSeq" id="WP_340518965.1">
    <property type="nucleotide sequence ID" value="NZ_JBBLXS010000053.1"/>
</dbReference>
<dbReference type="SUPFAM" id="SSF89447">
    <property type="entry name" value="AbrB/MazE/MraZ-like"/>
    <property type="match status" value="1"/>
</dbReference>
<dbReference type="PANTHER" id="PTHR37550:SF3">
    <property type="entry name" value="ANTITOXIN VAPB1"/>
    <property type="match status" value="1"/>
</dbReference>
<dbReference type="InterPro" id="IPR037914">
    <property type="entry name" value="SpoVT-AbrB_sf"/>
</dbReference>
<dbReference type="NCBIfam" id="NF040493">
    <property type="entry name" value="TA_anti_VapB"/>
    <property type="match status" value="1"/>
</dbReference>
<dbReference type="PANTHER" id="PTHR37550">
    <property type="entry name" value="ANTITOXIN VAPB1"/>
    <property type="match status" value="1"/>
</dbReference>
<evidence type="ECO:0000313" key="2">
    <source>
        <dbReference type="Proteomes" id="UP001384579"/>
    </source>
</evidence>